<dbReference type="InterPro" id="IPR001789">
    <property type="entry name" value="Sig_transdc_resp-reg_receiver"/>
</dbReference>
<dbReference type="PANTHER" id="PTHR44591:SF3">
    <property type="entry name" value="RESPONSE REGULATORY DOMAIN-CONTAINING PROTEIN"/>
    <property type="match status" value="1"/>
</dbReference>
<comment type="caution">
    <text evidence="4">The sequence shown here is derived from an EMBL/GenBank/DDBJ whole genome shotgun (WGS) entry which is preliminary data.</text>
</comment>
<dbReference type="RefSeq" id="WP_233371829.1">
    <property type="nucleotide sequence ID" value="NZ_JAJTWU010000003.1"/>
</dbReference>
<evidence type="ECO:0000313" key="4">
    <source>
        <dbReference type="EMBL" id="MCE4554821.1"/>
    </source>
</evidence>
<dbReference type="Pfam" id="PF00072">
    <property type="entry name" value="Response_reg"/>
    <property type="match status" value="1"/>
</dbReference>
<proteinExistence type="predicted"/>
<sequence>MSKGKILVVDDDRLVLATLSYGLTQAGFDVIDADNGDDAILLAREHRPELALLDIRMEGLTGFDVAAYLREYLQTPFMFLSAFADEATVAKVKELGAVAYLVKPLDISQIVPAVEAAFARSHAAAAPPPAAAPAAPAEPPSELPAQLDPTAVAVGVLMHRYSLPRDEALSRLMSLAAADGHSLPEQARRIVDAVELLARPGTR</sequence>
<evidence type="ECO:0000313" key="5">
    <source>
        <dbReference type="Proteomes" id="UP001200741"/>
    </source>
</evidence>
<dbReference type="InterPro" id="IPR036388">
    <property type="entry name" value="WH-like_DNA-bd_sf"/>
</dbReference>
<dbReference type="PANTHER" id="PTHR44591">
    <property type="entry name" value="STRESS RESPONSE REGULATOR PROTEIN 1"/>
    <property type="match status" value="1"/>
</dbReference>
<feature type="modified residue" description="4-aspartylphosphate" evidence="2">
    <location>
        <position position="54"/>
    </location>
</feature>
<evidence type="ECO:0000256" key="1">
    <source>
        <dbReference type="ARBA" id="ARBA00022553"/>
    </source>
</evidence>
<keyword evidence="1 2" id="KW-0597">Phosphoprotein</keyword>
<gene>
    <name evidence="4" type="ORF">LXT13_10310</name>
</gene>
<organism evidence="4 5">
    <name type="scientific">Pelomonas cellulosilytica</name>
    <dbReference type="NCBI Taxonomy" id="2906762"/>
    <lineage>
        <taxon>Bacteria</taxon>
        <taxon>Pseudomonadati</taxon>
        <taxon>Pseudomonadota</taxon>
        <taxon>Betaproteobacteria</taxon>
        <taxon>Burkholderiales</taxon>
        <taxon>Sphaerotilaceae</taxon>
        <taxon>Roseateles</taxon>
    </lineage>
</organism>
<keyword evidence="5" id="KW-1185">Reference proteome</keyword>
<reference evidence="4 5" key="1">
    <citation type="submission" date="2021-12" db="EMBL/GenBank/DDBJ databases">
        <title>Genome seq of P8.</title>
        <authorList>
            <person name="Seo T."/>
        </authorList>
    </citation>
    <scope>NUCLEOTIDE SEQUENCE [LARGE SCALE GENOMIC DNA]</scope>
    <source>
        <strain evidence="4 5">P8</strain>
    </source>
</reference>
<accession>A0ABS8XVI4</accession>
<feature type="domain" description="Response regulatory" evidence="3">
    <location>
        <begin position="5"/>
        <end position="118"/>
    </location>
</feature>
<name>A0ABS8XVI4_9BURK</name>
<evidence type="ECO:0000259" key="3">
    <source>
        <dbReference type="PROSITE" id="PS50110"/>
    </source>
</evidence>
<dbReference type="InterPro" id="IPR050595">
    <property type="entry name" value="Bact_response_regulator"/>
</dbReference>
<dbReference type="PROSITE" id="PS50110">
    <property type="entry name" value="RESPONSE_REGULATORY"/>
    <property type="match status" value="1"/>
</dbReference>
<protein>
    <submittedName>
        <fullName evidence="4">Response regulator</fullName>
    </submittedName>
</protein>
<dbReference type="Gene3D" id="3.40.50.2300">
    <property type="match status" value="1"/>
</dbReference>
<dbReference type="Gene3D" id="1.10.10.10">
    <property type="entry name" value="Winged helix-like DNA-binding domain superfamily/Winged helix DNA-binding domain"/>
    <property type="match status" value="1"/>
</dbReference>
<dbReference type="Proteomes" id="UP001200741">
    <property type="component" value="Unassembled WGS sequence"/>
</dbReference>
<dbReference type="InterPro" id="IPR011006">
    <property type="entry name" value="CheY-like_superfamily"/>
</dbReference>
<evidence type="ECO:0000256" key="2">
    <source>
        <dbReference type="PROSITE-ProRule" id="PRU00169"/>
    </source>
</evidence>
<dbReference type="SUPFAM" id="SSF52172">
    <property type="entry name" value="CheY-like"/>
    <property type="match status" value="1"/>
</dbReference>
<dbReference type="SMART" id="SM00448">
    <property type="entry name" value="REC"/>
    <property type="match status" value="1"/>
</dbReference>
<dbReference type="EMBL" id="JAJTWU010000003">
    <property type="protein sequence ID" value="MCE4554821.1"/>
    <property type="molecule type" value="Genomic_DNA"/>
</dbReference>